<keyword evidence="3" id="KW-0472">Membrane</keyword>
<gene>
    <name evidence="4" type="ordered locus">Tlet_0983</name>
</gene>
<protein>
    <recommendedName>
        <fullName evidence="6">Prepilin-type N-terminal cleavage/methylation domain-containing protein</fullName>
    </recommendedName>
</protein>
<dbReference type="OrthoDB" id="48714at2"/>
<evidence type="ECO:0000256" key="3">
    <source>
        <dbReference type="SAM" id="Phobius"/>
    </source>
</evidence>
<dbReference type="EMBL" id="CP000812">
    <property type="protein sequence ID" value="ABV33549.1"/>
    <property type="molecule type" value="Genomic_DNA"/>
</dbReference>
<reference evidence="4 5" key="2">
    <citation type="journal article" date="2009" name="Proc. Natl. Acad. Sci. U.S.A.">
        <title>On the chimeric nature, thermophilic origin, and phylogenetic placement of the Thermotogales.</title>
        <authorList>
            <person name="Zhaxybayeva O."/>
            <person name="Swithers K.S."/>
            <person name="Lapierre P."/>
            <person name="Fournier G.P."/>
            <person name="Bickhart D.M."/>
            <person name="DeBoy R.T."/>
            <person name="Nelson K.E."/>
            <person name="Nesbo C.L."/>
            <person name="Doolittle W.F."/>
            <person name="Gogarten J.P."/>
            <person name="Noll K.M."/>
        </authorList>
    </citation>
    <scope>NUCLEOTIDE SEQUENCE [LARGE SCALE GENOMIC DNA]</scope>
    <source>
        <strain evidence="5">ATCC BAA-301 / DSM 14385 / NBRC 107922 / TMO</strain>
    </source>
</reference>
<organism evidence="4 5">
    <name type="scientific">Pseudothermotoga lettingae (strain ATCC BAA-301 / DSM 14385 / NBRC 107922 / TMO)</name>
    <name type="common">Thermotoga lettingae</name>
    <dbReference type="NCBI Taxonomy" id="416591"/>
    <lineage>
        <taxon>Bacteria</taxon>
        <taxon>Thermotogati</taxon>
        <taxon>Thermotogota</taxon>
        <taxon>Thermotogae</taxon>
        <taxon>Thermotogales</taxon>
        <taxon>Thermotogaceae</taxon>
        <taxon>Pseudothermotoga</taxon>
    </lineage>
</organism>
<evidence type="ECO:0000313" key="4">
    <source>
        <dbReference type="EMBL" id="ABV33549.1"/>
    </source>
</evidence>
<keyword evidence="3" id="KW-1133">Transmembrane helix</keyword>
<dbReference type="GO" id="GO:0009279">
    <property type="term" value="C:cell outer membrane"/>
    <property type="evidence" value="ECO:0007669"/>
    <property type="project" value="UniProtKB-SubCell"/>
</dbReference>
<proteinExistence type="predicted"/>
<keyword evidence="5" id="KW-1185">Reference proteome</keyword>
<dbReference type="InterPro" id="IPR012902">
    <property type="entry name" value="N_methyl_site"/>
</dbReference>
<evidence type="ECO:0000256" key="2">
    <source>
        <dbReference type="ARBA" id="ARBA00023237"/>
    </source>
</evidence>
<sequence length="103" mass="11303" precursor="true">MKGYSIIELIISLFVIAIAALIFSLSINQAVASFSKSSEKLIEKMTFFSNVTSNFAGKSSGTIVNTLDKILGYDLSGSYAFFDAIEVRQTENGYVYSLKDTTF</sequence>
<dbReference type="NCBIfam" id="TIGR02532">
    <property type="entry name" value="IV_pilin_GFxxxE"/>
    <property type="match status" value="1"/>
</dbReference>
<evidence type="ECO:0000256" key="1">
    <source>
        <dbReference type="ARBA" id="ARBA00004442"/>
    </source>
</evidence>
<accession>A8F5W5</accession>
<evidence type="ECO:0008006" key="6">
    <source>
        <dbReference type="Google" id="ProtNLM"/>
    </source>
</evidence>
<keyword evidence="2" id="KW-0998">Cell outer membrane</keyword>
<feature type="transmembrane region" description="Helical" evidence="3">
    <location>
        <begin position="6"/>
        <end position="27"/>
    </location>
</feature>
<keyword evidence="3" id="KW-0812">Transmembrane</keyword>
<dbReference type="HOGENOM" id="CLU_2261385_0_0_0"/>
<comment type="subcellular location">
    <subcellularLocation>
        <location evidence="1">Cell outer membrane</location>
    </subcellularLocation>
</comment>
<dbReference type="AlphaFoldDB" id="A8F5W5"/>
<evidence type="ECO:0000313" key="5">
    <source>
        <dbReference type="Proteomes" id="UP000002016"/>
    </source>
</evidence>
<reference evidence="4 5" key="1">
    <citation type="submission" date="2007-08" db="EMBL/GenBank/DDBJ databases">
        <title>Complete sequence of Thermotoga lettingae TMO.</title>
        <authorList>
            <consortium name="US DOE Joint Genome Institute"/>
            <person name="Copeland A."/>
            <person name="Lucas S."/>
            <person name="Lapidus A."/>
            <person name="Barry K."/>
            <person name="Glavina del Rio T."/>
            <person name="Dalin E."/>
            <person name="Tice H."/>
            <person name="Pitluck S."/>
            <person name="Foster B."/>
            <person name="Bruce D."/>
            <person name="Schmutz J."/>
            <person name="Larimer F."/>
            <person name="Land M."/>
            <person name="Hauser L."/>
            <person name="Kyrpides N."/>
            <person name="Mikhailova N."/>
            <person name="Nelson K."/>
            <person name="Gogarten J.P."/>
            <person name="Noll K."/>
            <person name="Richardson P."/>
        </authorList>
    </citation>
    <scope>NUCLEOTIDE SEQUENCE [LARGE SCALE GENOMIC DNA]</scope>
    <source>
        <strain evidence="5">ATCC BAA-301 / DSM 14385 / NBRC 107922 / TMO</strain>
    </source>
</reference>
<dbReference type="STRING" id="416591.Tlet_0983"/>
<dbReference type="RefSeq" id="WP_012003030.1">
    <property type="nucleotide sequence ID" value="NC_009828.1"/>
</dbReference>
<name>A8F5W5_PSELT</name>
<dbReference type="KEGG" id="tle:Tlet_0983"/>
<dbReference type="Proteomes" id="UP000002016">
    <property type="component" value="Chromosome"/>
</dbReference>